<reference evidence="1 2" key="1">
    <citation type="submission" date="2017-03" db="EMBL/GenBank/DDBJ databases">
        <title>Genome analysis of strain PAMC 26510.</title>
        <authorList>
            <person name="Oh H.-M."/>
            <person name="Yang J.-A."/>
        </authorList>
    </citation>
    <scope>NUCLEOTIDE SEQUENCE [LARGE SCALE GENOMIC DNA]</scope>
    <source>
        <strain evidence="1 2">PAMC 26510</strain>
    </source>
</reference>
<evidence type="ECO:0000313" key="2">
    <source>
        <dbReference type="Proteomes" id="UP000194546"/>
    </source>
</evidence>
<accession>A0A242MM10</accession>
<dbReference type="EMBL" id="NBTY01000113">
    <property type="protein sequence ID" value="OTP72358.1"/>
    <property type="molecule type" value="Genomic_DNA"/>
</dbReference>
<protein>
    <submittedName>
        <fullName evidence="1">Uncharacterized protein</fullName>
    </submittedName>
</protein>
<name>A0A242MM10_CABSO</name>
<dbReference type="AlphaFoldDB" id="A0A242MM10"/>
<organism evidence="1 2">
    <name type="scientific">Caballeronia sordidicola</name>
    <name type="common">Burkholderia sordidicola</name>
    <dbReference type="NCBI Taxonomy" id="196367"/>
    <lineage>
        <taxon>Bacteria</taxon>
        <taxon>Pseudomonadati</taxon>
        <taxon>Pseudomonadota</taxon>
        <taxon>Betaproteobacteria</taxon>
        <taxon>Burkholderiales</taxon>
        <taxon>Burkholderiaceae</taxon>
        <taxon>Caballeronia</taxon>
    </lineage>
</organism>
<dbReference type="Proteomes" id="UP000194546">
    <property type="component" value="Unassembled WGS sequence"/>
</dbReference>
<sequence length="38" mass="3927">MLIALALAALACKGHHCIGARRGRIVKALASTCIPRGL</sequence>
<proteinExistence type="predicted"/>
<evidence type="ECO:0000313" key="1">
    <source>
        <dbReference type="EMBL" id="OTP72358.1"/>
    </source>
</evidence>
<comment type="caution">
    <text evidence="1">The sequence shown here is derived from an EMBL/GenBank/DDBJ whole genome shotgun (WGS) entry which is preliminary data.</text>
</comment>
<gene>
    <name evidence="1" type="ORF">PAMC26510_21265</name>
</gene>